<dbReference type="AlphaFoldDB" id="A0A9X2EN38"/>
<dbReference type="Gene3D" id="2.60.120.10">
    <property type="entry name" value="Jelly Rolls"/>
    <property type="match status" value="1"/>
</dbReference>
<reference evidence="2" key="1">
    <citation type="journal article" date="2022" name="Arch. Microbiol.">
        <title>Microbulbifer okhotskensis sp. nov., isolated from a deep bottom sediment of the Okhotsk Sea.</title>
        <authorList>
            <person name="Romanenko L."/>
            <person name="Kurilenko V."/>
            <person name="Otstavnykh N."/>
            <person name="Velansky P."/>
            <person name="Isaeva M."/>
            <person name="Mikhailov V."/>
        </authorList>
    </citation>
    <scope>NUCLEOTIDE SEQUENCE</scope>
    <source>
        <strain evidence="2">OS29</strain>
    </source>
</reference>
<dbReference type="Pfam" id="PF07883">
    <property type="entry name" value="Cupin_2"/>
    <property type="match status" value="1"/>
</dbReference>
<gene>
    <name evidence="2" type="ORF">MO867_13270</name>
</gene>
<keyword evidence="3" id="KW-1185">Reference proteome</keyword>
<dbReference type="RefSeq" id="WP_252468908.1">
    <property type="nucleotide sequence ID" value="NZ_JALBWM010000057.1"/>
</dbReference>
<dbReference type="EMBL" id="JALBWM010000057">
    <property type="protein sequence ID" value="MCO1335302.1"/>
    <property type="molecule type" value="Genomic_DNA"/>
</dbReference>
<sequence length="103" mass="11301">MEIVKSKEFLGEKPWASKLIANMDGITIKLHWTNEPYVWHINDGQEVFAVLDGSVEMFYKVGGQTESALLGPGDIFYASAGTEHVAHPIGEARILVIEAEGSI</sequence>
<evidence type="ECO:0000313" key="2">
    <source>
        <dbReference type="EMBL" id="MCO1335302.1"/>
    </source>
</evidence>
<dbReference type="SUPFAM" id="SSF51182">
    <property type="entry name" value="RmlC-like cupins"/>
    <property type="match status" value="1"/>
</dbReference>
<organism evidence="2 3">
    <name type="scientific">Microbulbifer okhotskensis</name>
    <dbReference type="NCBI Taxonomy" id="2926617"/>
    <lineage>
        <taxon>Bacteria</taxon>
        <taxon>Pseudomonadati</taxon>
        <taxon>Pseudomonadota</taxon>
        <taxon>Gammaproteobacteria</taxon>
        <taxon>Cellvibrionales</taxon>
        <taxon>Microbulbiferaceae</taxon>
        <taxon>Microbulbifer</taxon>
    </lineage>
</organism>
<feature type="domain" description="Cupin type-2" evidence="1">
    <location>
        <begin position="39"/>
        <end position="97"/>
    </location>
</feature>
<proteinExistence type="predicted"/>
<protein>
    <submittedName>
        <fullName evidence="2">Cupin domain-containing protein</fullName>
    </submittedName>
</protein>
<dbReference type="InterPro" id="IPR013096">
    <property type="entry name" value="Cupin_2"/>
</dbReference>
<evidence type="ECO:0000259" key="1">
    <source>
        <dbReference type="Pfam" id="PF07883"/>
    </source>
</evidence>
<name>A0A9X2EN38_9GAMM</name>
<dbReference type="Proteomes" id="UP001139028">
    <property type="component" value="Unassembled WGS sequence"/>
</dbReference>
<dbReference type="InterPro" id="IPR014710">
    <property type="entry name" value="RmlC-like_jellyroll"/>
</dbReference>
<accession>A0A9X2EN38</accession>
<dbReference type="InterPro" id="IPR011051">
    <property type="entry name" value="RmlC_Cupin_sf"/>
</dbReference>
<comment type="caution">
    <text evidence="2">The sequence shown here is derived from an EMBL/GenBank/DDBJ whole genome shotgun (WGS) entry which is preliminary data.</text>
</comment>
<evidence type="ECO:0000313" key="3">
    <source>
        <dbReference type="Proteomes" id="UP001139028"/>
    </source>
</evidence>